<protein>
    <submittedName>
        <fullName evidence="2">Uncharacterized protein</fullName>
    </submittedName>
</protein>
<keyword evidence="1" id="KW-1133">Transmembrane helix</keyword>
<evidence type="ECO:0000256" key="1">
    <source>
        <dbReference type="SAM" id="Phobius"/>
    </source>
</evidence>
<dbReference type="Gramene" id="PNW73703">
    <property type="protein sequence ID" value="PNW73703"/>
    <property type="gene ID" value="CHLRE_13g569150v5"/>
</dbReference>
<reference evidence="2 3" key="1">
    <citation type="journal article" date="2007" name="Science">
        <title>The Chlamydomonas genome reveals the evolution of key animal and plant functions.</title>
        <authorList>
            <person name="Merchant S.S."/>
            <person name="Prochnik S.E."/>
            <person name="Vallon O."/>
            <person name="Harris E.H."/>
            <person name="Karpowicz S.J."/>
            <person name="Witman G.B."/>
            <person name="Terry A."/>
            <person name="Salamov A."/>
            <person name="Fritz-Laylin L.K."/>
            <person name="Marechal-Drouard L."/>
            <person name="Marshall W.F."/>
            <person name="Qu L.H."/>
            <person name="Nelson D.R."/>
            <person name="Sanderfoot A.A."/>
            <person name="Spalding M.H."/>
            <person name="Kapitonov V.V."/>
            <person name="Ren Q."/>
            <person name="Ferris P."/>
            <person name="Lindquist E."/>
            <person name="Shapiro H."/>
            <person name="Lucas S.M."/>
            <person name="Grimwood J."/>
            <person name="Schmutz J."/>
            <person name="Cardol P."/>
            <person name="Cerutti H."/>
            <person name="Chanfreau G."/>
            <person name="Chen C.L."/>
            <person name="Cognat V."/>
            <person name="Croft M.T."/>
            <person name="Dent R."/>
            <person name="Dutcher S."/>
            <person name="Fernandez E."/>
            <person name="Fukuzawa H."/>
            <person name="Gonzalez-Ballester D."/>
            <person name="Gonzalez-Halphen D."/>
            <person name="Hallmann A."/>
            <person name="Hanikenne M."/>
            <person name="Hippler M."/>
            <person name="Inwood W."/>
            <person name="Jabbari K."/>
            <person name="Kalanon M."/>
            <person name="Kuras R."/>
            <person name="Lefebvre P.A."/>
            <person name="Lemaire S.D."/>
            <person name="Lobanov A.V."/>
            <person name="Lohr M."/>
            <person name="Manuell A."/>
            <person name="Meier I."/>
            <person name="Mets L."/>
            <person name="Mittag M."/>
            <person name="Mittelmeier T."/>
            <person name="Moroney J.V."/>
            <person name="Moseley J."/>
            <person name="Napoli C."/>
            <person name="Nedelcu A.M."/>
            <person name="Niyogi K."/>
            <person name="Novoselov S.V."/>
            <person name="Paulsen I.T."/>
            <person name="Pazour G."/>
            <person name="Purton S."/>
            <person name="Ral J.P."/>
            <person name="Riano-Pachon D.M."/>
            <person name="Riekhof W."/>
            <person name="Rymarquis L."/>
            <person name="Schroda M."/>
            <person name="Stern D."/>
            <person name="Umen J."/>
            <person name="Willows R."/>
            <person name="Wilson N."/>
            <person name="Zimmer S.L."/>
            <person name="Allmer J."/>
            <person name="Balk J."/>
            <person name="Bisova K."/>
            <person name="Chen C.J."/>
            <person name="Elias M."/>
            <person name="Gendler K."/>
            <person name="Hauser C."/>
            <person name="Lamb M.R."/>
            <person name="Ledford H."/>
            <person name="Long J.C."/>
            <person name="Minagawa J."/>
            <person name="Page M.D."/>
            <person name="Pan J."/>
            <person name="Pootakham W."/>
            <person name="Roje S."/>
            <person name="Rose A."/>
            <person name="Stahlberg E."/>
            <person name="Terauchi A.M."/>
            <person name="Yang P."/>
            <person name="Ball S."/>
            <person name="Bowler C."/>
            <person name="Dieckmann C.L."/>
            <person name="Gladyshev V.N."/>
            <person name="Green P."/>
            <person name="Jorgensen R."/>
            <person name="Mayfield S."/>
            <person name="Mueller-Roeber B."/>
            <person name="Rajamani S."/>
            <person name="Sayre R.T."/>
            <person name="Brokstein P."/>
            <person name="Dubchak I."/>
            <person name="Goodstein D."/>
            <person name="Hornick L."/>
            <person name="Huang Y.W."/>
            <person name="Jhaveri J."/>
            <person name="Luo Y."/>
            <person name="Martinez D."/>
            <person name="Ngau W.C."/>
            <person name="Otillar B."/>
            <person name="Poliakov A."/>
            <person name="Porter A."/>
            <person name="Szajkowski L."/>
            <person name="Werner G."/>
            <person name="Zhou K."/>
            <person name="Grigoriev I.V."/>
            <person name="Rokhsar D.S."/>
            <person name="Grossman A.R."/>
        </authorList>
    </citation>
    <scope>NUCLEOTIDE SEQUENCE [LARGE SCALE GENOMIC DNA]</scope>
    <source>
        <strain evidence="3">CC-503</strain>
        <strain evidence="2">CC-503 cw92 mt+</strain>
    </source>
</reference>
<dbReference type="AlphaFoldDB" id="A0A2K3CZJ5"/>
<dbReference type="Gramene" id="PNW73702">
    <property type="protein sequence ID" value="PNW73702"/>
    <property type="gene ID" value="CHLRE_13g569150v5"/>
</dbReference>
<evidence type="ECO:0000313" key="3">
    <source>
        <dbReference type="Proteomes" id="UP000006906"/>
    </source>
</evidence>
<dbReference type="PaxDb" id="3055-EDP08711"/>
<feature type="transmembrane region" description="Helical" evidence="1">
    <location>
        <begin position="63"/>
        <end position="85"/>
    </location>
</feature>
<dbReference type="EMBL" id="CM008974">
    <property type="protein sequence ID" value="PNW73703.1"/>
    <property type="molecule type" value="Genomic_DNA"/>
</dbReference>
<feature type="transmembrane region" description="Helical" evidence="1">
    <location>
        <begin position="105"/>
        <end position="131"/>
    </location>
</feature>
<dbReference type="RefSeq" id="XP_001693457.2">
    <property type="nucleotide sequence ID" value="XM_001693405.2"/>
</dbReference>
<dbReference type="EMBL" id="CM008974">
    <property type="protein sequence ID" value="PNW73702.1"/>
    <property type="molecule type" value="Genomic_DNA"/>
</dbReference>
<dbReference type="KEGG" id="cre:CHLRE_13g569150v5"/>
<dbReference type="ExpressionAtlas" id="A0A2K3CZJ5">
    <property type="expression patterns" value="baseline and differential"/>
</dbReference>
<organism evidence="2 3">
    <name type="scientific">Chlamydomonas reinhardtii</name>
    <name type="common">Chlamydomonas smithii</name>
    <dbReference type="NCBI Taxonomy" id="3055"/>
    <lineage>
        <taxon>Eukaryota</taxon>
        <taxon>Viridiplantae</taxon>
        <taxon>Chlorophyta</taxon>
        <taxon>core chlorophytes</taxon>
        <taxon>Chlorophyceae</taxon>
        <taxon>CS clade</taxon>
        <taxon>Chlamydomonadales</taxon>
        <taxon>Chlamydomonadaceae</taxon>
        <taxon>Chlamydomonas</taxon>
    </lineage>
</organism>
<dbReference type="RefSeq" id="XP_042917317.1">
    <property type="nucleotide sequence ID" value="XM_043069342.1"/>
</dbReference>
<gene>
    <name evidence="2" type="ORF">CHLRE_13g569150v5</name>
</gene>
<keyword evidence="3" id="KW-1185">Reference proteome</keyword>
<name>A0A2K3CZJ5_CHLRE</name>
<keyword evidence="1" id="KW-0472">Membrane</keyword>
<sequence>MKKCLESNNFRELAVAAKAFGNRMKDAEARVLDIGAALIGRPFLRQSIHQAERQVKEGERKMLVTTSGVVAAGIMCGVLGVAVAVDIICPTGGLVTAGTAAAMGIAFSAMVPLAFMASGAGMGLLLASIGAATSLHTKERTVLESIAAADKNQTDLAQKCMAASNIAVILQTCFKKLASFAGRVERAAAQGADAVRKVLPTAVPEIKLDSGIRLELQQLLSNGLETYKVDNDWLTRQAGPKQEAEALYSEAVRMPGANVVGHVSVLNRSGEAIQVRLARANCTLGYPRHLEPNELYAVLPPTGHLHLAVVYDIELYVRGERVLKEPTVGWDNHYVAYRRDADQKLALVCRKALQQFLP</sequence>
<accession>A0A2K3CZJ5</accession>
<proteinExistence type="predicted"/>
<dbReference type="Proteomes" id="UP000006906">
    <property type="component" value="Chromosome 13"/>
</dbReference>
<evidence type="ECO:0000313" key="2">
    <source>
        <dbReference type="EMBL" id="PNW73702.1"/>
    </source>
</evidence>
<reference evidence="2" key="2">
    <citation type="submission" date="2017-07" db="EMBL/GenBank/DDBJ databases">
        <title>WGS assembly of Chlamydomonas reinhardtii.</title>
        <authorList>
            <consortium name="Chlamydomonas Annotation Team"/>
            <consortium name="JGI Annotation Team"/>
            <person name="Merchant S.S."/>
            <person name="Prochnik S.E."/>
            <person name="Vallon O."/>
            <person name="Harris E.H."/>
            <person name="Karpowicz S.J."/>
            <person name="Witman G.B."/>
            <person name="Terry A."/>
            <person name="Salamov A."/>
            <person name="Fritz-Laylin L.K."/>
            <person name="Marechal-Drouard L."/>
            <person name="Marshall W.F."/>
            <person name="Qu L.H."/>
            <person name="Nelson D.R."/>
            <person name="Sanderfoot A.A."/>
            <person name="Spalding M.H."/>
            <person name="Kapitonov V.V."/>
            <person name="Ren Q."/>
            <person name="Ferris P."/>
            <person name="Lindquist E."/>
            <person name="Shapiro H."/>
            <person name="Lucas S.M."/>
            <person name="Grimwood J."/>
            <person name="Schmutz J."/>
            <person name="Grigoriev I.V."/>
            <person name="Rokhsar D.S."/>
        </authorList>
    </citation>
    <scope>NUCLEOTIDE SEQUENCE</scope>
    <source>
        <strain evidence="2">CC-503 cw92 mt+</strain>
    </source>
</reference>
<keyword evidence="1" id="KW-0812">Transmembrane</keyword>
<dbReference type="GeneID" id="5719105"/>